<dbReference type="InterPro" id="IPR045032">
    <property type="entry name" value="PEL"/>
</dbReference>
<comment type="cofactor">
    <cofactor evidence="2">
        <name>Ca(2+)</name>
        <dbReference type="ChEBI" id="CHEBI:29108"/>
    </cofactor>
</comment>
<evidence type="ECO:0000256" key="3">
    <source>
        <dbReference type="ARBA" id="ARBA00005220"/>
    </source>
</evidence>
<dbReference type="KEGG" id="pus:CKA81_10105"/>
<evidence type="ECO:0000256" key="9">
    <source>
        <dbReference type="RuleBase" id="RU361173"/>
    </source>
</evidence>
<accession>A0A410GCX5</accession>
<dbReference type="InterPro" id="IPR018082">
    <property type="entry name" value="AmbAllergen"/>
</dbReference>
<dbReference type="UniPathway" id="UPA00545">
    <property type="reaction ID" value="UER00824"/>
</dbReference>
<sequence>MAMTWLLVLAALYGGPATAGERCAAPDEDCSFVAALLQQREGYGAKATGGLGGRFVEVTSDHDAGPGTLRAALEQAREGPTWIRFASDMTVVLDSQLRVPSNTTIDGRGKRVTLIDDGLGVYGSRNVILTHLTIDGRLNRLTQAVNVANGSRDVWVDHMDLSRMSDRLLNVKNGSTDVTISWTKFHNSNKVMLLNNITSKNLFHNYERDSIARVTLHHNYFFNTVQRNPRAQFGTFHLFNNLVENWDFYGMSFSLEAKALVEGNIFKNDSQRKCTEPAFFPTVHGIDVNYCRYISIAPERSALGNGESDRKAYEQRKSQYGYTRDYKAFLRVKDNQYLGDAKPVLQDYRPELAPTPPYCYGYEKPTQDLVDKIRKFAGNPPVEAPLPAPRDGNNRQRDSGSSQKRVGPGGNSRVLSEGGRHARDPRRRRRHLSDMGRKTQALCWRSLVYSG</sequence>
<organism evidence="13 14">
    <name type="scientific">Pollutimonas thiosulfatoxidans</name>
    <dbReference type="NCBI Taxonomy" id="2028345"/>
    <lineage>
        <taxon>Bacteria</taxon>
        <taxon>Pseudomonadati</taxon>
        <taxon>Pseudomonadota</taxon>
        <taxon>Betaproteobacteria</taxon>
        <taxon>Burkholderiales</taxon>
        <taxon>Alcaligenaceae</taxon>
        <taxon>Pollutimonas</taxon>
    </lineage>
</organism>
<dbReference type="InterPro" id="IPR002022">
    <property type="entry name" value="Pec_lyase"/>
</dbReference>
<dbReference type="OrthoDB" id="8660908at2"/>
<evidence type="ECO:0000256" key="4">
    <source>
        <dbReference type="ARBA" id="ARBA00012272"/>
    </source>
</evidence>
<evidence type="ECO:0000256" key="7">
    <source>
        <dbReference type="ARBA" id="ARBA00022837"/>
    </source>
</evidence>
<feature type="domain" description="Pectate lyase" evidence="12">
    <location>
        <begin position="88"/>
        <end position="272"/>
    </location>
</feature>
<keyword evidence="14" id="KW-1185">Reference proteome</keyword>
<dbReference type="PANTHER" id="PTHR31683">
    <property type="entry name" value="PECTATE LYASE 18-RELATED"/>
    <property type="match status" value="1"/>
</dbReference>
<dbReference type="PANTHER" id="PTHR31683:SF18">
    <property type="entry name" value="PECTATE LYASE 21-RELATED"/>
    <property type="match status" value="1"/>
</dbReference>
<evidence type="ECO:0000256" key="8">
    <source>
        <dbReference type="ARBA" id="ARBA00023239"/>
    </source>
</evidence>
<dbReference type="GO" id="GO:0030570">
    <property type="term" value="F:pectate lyase activity"/>
    <property type="evidence" value="ECO:0007669"/>
    <property type="project" value="UniProtKB-EC"/>
</dbReference>
<comment type="catalytic activity">
    <reaction evidence="1">
        <text>Eliminative cleavage of (1-&gt;4)-alpha-D-galacturonan to give oligosaccharides with 4-deoxy-alpha-D-galact-4-enuronosyl groups at their non-reducing ends.</text>
        <dbReference type="EC" id="4.2.2.2"/>
    </reaction>
</comment>
<evidence type="ECO:0000313" key="14">
    <source>
        <dbReference type="Proteomes" id="UP000283474"/>
    </source>
</evidence>
<evidence type="ECO:0000256" key="10">
    <source>
        <dbReference type="SAM" id="MobiDB-lite"/>
    </source>
</evidence>
<protein>
    <recommendedName>
        <fullName evidence="4">pectate lyase</fullName>
        <ecNumber evidence="4">4.2.2.2</ecNumber>
    </recommendedName>
</protein>
<dbReference type="AlphaFoldDB" id="A0A410GCX5"/>
<feature type="signal peptide" evidence="11">
    <location>
        <begin position="1"/>
        <end position="19"/>
    </location>
</feature>
<evidence type="ECO:0000259" key="12">
    <source>
        <dbReference type="SMART" id="SM00656"/>
    </source>
</evidence>
<dbReference type="PRINTS" id="PR00807">
    <property type="entry name" value="AMBALLERGEN"/>
</dbReference>
<keyword evidence="6 11" id="KW-0732">Signal</keyword>
<dbReference type="GO" id="GO:0045490">
    <property type="term" value="P:pectin catabolic process"/>
    <property type="evidence" value="ECO:0007669"/>
    <property type="project" value="UniProtKB-UniPathway"/>
</dbReference>
<evidence type="ECO:0000313" key="13">
    <source>
        <dbReference type="EMBL" id="QAA94141.1"/>
    </source>
</evidence>
<dbReference type="Proteomes" id="UP000283474">
    <property type="component" value="Chromosome"/>
</dbReference>
<dbReference type="Gene3D" id="2.160.20.10">
    <property type="entry name" value="Single-stranded right-handed beta-helix, Pectin lyase-like"/>
    <property type="match status" value="1"/>
</dbReference>
<evidence type="ECO:0000256" key="2">
    <source>
        <dbReference type="ARBA" id="ARBA00001913"/>
    </source>
</evidence>
<proteinExistence type="inferred from homology"/>
<keyword evidence="8 9" id="KW-0456">Lyase</keyword>
<dbReference type="GO" id="GO:0046872">
    <property type="term" value="F:metal ion binding"/>
    <property type="evidence" value="ECO:0007669"/>
    <property type="project" value="UniProtKB-KW"/>
</dbReference>
<dbReference type="GO" id="GO:0005576">
    <property type="term" value="C:extracellular region"/>
    <property type="evidence" value="ECO:0007669"/>
    <property type="project" value="UniProtKB-SubCell"/>
</dbReference>
<dbReference type="InterPro" id="IPR012334">
    <property type="entry name" value="Pectin_lyas_fold"/>
</dbReference>
<comment type="subcellular location">
    <subcellularLocation>
        <location evidence="9">Secreted</location>
    </subcellularLocation>
</comment>
<gene>
    <name evidence="13" type="ORF">CKA81_10105</name>
</gene>
<reference evidence="13 14" key="1">
    <citation type="submission" date="2017-08" db="EMBL/GenBank/DDBJ databases">
        <authorList>
            <person name="Park S.-J."/>
            <person name="Kim H."/>
        </authorList>
    </citation>
    <scope>NUCLEOTIDE SEQUENCE [LARGE SCALE GENOMIC DNA]</scope>
    <source>
        <strain evidence="14">ye3</strain>
    </source>
</reference>
<evidence type="ECO:0000256" key="1">
    <source>
        <dbReference type="ARBA" id="ARBA00000695"/>
    </source>
</evidence>
<dbReference type="InterPro" id="IPR011050">
    <property type="entry name" value="Pectin_lyase_fold/virulence"/>
</dbReference>
<evidence type="ECO:0000256" key="5">
    <source>
        <dbReference type="ARBA" id="ARBA00022723"/>
    </source>
</evidence>
<evidence type="ECO:0000256" key="6">
    <source>
        <dbReference type="ARBA" id="ARBA00022729"/>
    </source>
</evidence>
<keyword evidence="9" id="KW-0964">Secreted</keyword>
<name>A0A410GCX5_9BURK</name>
<dbReference type="EMBL" id="CP022987">
    <property type="protein sequence ID" value="QAA94141.1"/>
    <property type="molecule type" value="Genomic_DNA"/>
</dbReference>
<dbReference type="SUPFAM" id="SSF51126">
    <property type="entry name" value="Pectin lyase-like"/>
    <property type="match status" value="1"/>
</dbReference>
<keyword evidence="9" id="KW-0624">Polysaccharide degradation</keyword>
<keyword evidence="9" id="KW-0119">Carbohydrate metabolism</keyword>
<keyword evidence="7" id="KW-0106">Calcium</keyword>
<feature type="region of interest" description="Disordered" evidence="10">
    <location>
        <begin position="377"/>
        <end position="435"/>
    </location>
</feature>
<feature type="chain" id="PRO_5019286382" description="pectate lyase" evidence="11">
    <location>
        <begin position="20"/>
        <end position="451"/>
    </location>
</feature>
<comment type="pathway">
    <text evidence="3">Glycan metabolism; pectin degradation; 2-dehydro-3-deoxy-D-gluconate from pectin: step 2/5.</text>
</comment>
<dbReference type="EC" id="4.2.2.2" evidence="4"/>
<dbReference type="Pfam" id="PF00544">
    <property type="entry name" value="Pectate_lyase_4"/>
    <property type="match status" value="1"/>
</dbReference>
<dbReference type="SMART" id="SM00656">
    <property type="entry name" value="Amb_all"/>
    <property type="match status" value="1"/>
</dbReference>
<evidence type="ECO:0000256" key="11">
    <source>
        <dbReference type="SAM" id="SignalP"/>
    </source>
</evidence>
<comment type="similarity">
    <text evidence="9">Belongs to the polysaccharide lyase 1 family.</text>
</comment>
<keyword evidence="5" id="KW-0479">Metal-binding</keyword>